<keyword evidence="2" id="KW-0413">Isomerase</keyword>
<evidence type="ECO:0000259" key="1">
    <source>
        <dbReference type="Pfam" id="PF01261"/>
    </source>
</evidence>
<organism evidence="2 3">
    <name type="scientific">Aquiflexum balticum DSM 16537</name>
    <dbReference type="NCBI Taxonomy" id="758820"/>
    <lineage>
        <taxon>Bacteria</taxon>
        <taxon>Pseudomonadati</taxon>
        <taxon>Bacteroidota</taxon>
        <taxon>Cytophagia</taxon>
        <taxon>Cytophagales</taxon>
        <taxon>Cyclobacteriaceae</taxon>
        <taxon>Aquiflexum</taxon>
    </lineage>
</organism>
<evidence type="ECO:0000313" key="3">
    <source>
        <dbReference type="Proteomes" id="UP000192333"/>
    </source>
</evidence>
<dbReference type="PANTHER" id="PTHR12110">
    <property type="entry name" value="HYDROXYPYRUVATE ISOMERASE"/>
    <property type="match status" value="1"/>
</dbReference>
<dbReference type="EMBL" id="LT838813">
    <property type="protein sequence ID" value="SMD42549.1"/>
    <property type="molecule type" value="Genomic_DNA"/>
</dbReference>
<dbReference type="Pfam" id="PF01261">
    <property type="entry name" value="AP_endonuc_2"/>
    <property type="match status" value="1"/>
</dbReference>
<gene>
    <name evidence="2" type="ORF">SAMN00777080_1109</name>
</gene>
<dbReference type="Proteomes" id="UP000192333">
    <property type="component" value="Chromosome I"/>
</dbReference>
<name>A0A1W2H0Y0_9BACT</name>
<dbReference type="InterPro" id="IPR013022">
    <property type="entry name" value="Xyl_isomerase-like_TIM-brl"/>
</dbReference>
<proteinExistence type="predicted"/>
<dbReference type="GO" id="GO:0016853">
    <property type="term" value="F:isomerase activity"/>
    <property type="evidence" value="ECO:0007669"/>
    <property type="project" value="UniProtKB-KW"/>
</dbReference>
<dbReference type="STRING" id="758820.SAMN00777080_1109"/>
<dbReference type="InterPro" id="IPR036237">
    <property type="entry name" value="Xyl_isomerase-like_sf"/>
</dbReference>
<reference evidence="3" key="1">
    <citation type="submission" date="2017-04" db="EMBL/GenBank/DDBJ databases">
        <authorList>
            <person name="Varghese N."/>
            <person name="Submissions S."/>
        </authorList>
    </citation>
    <scope>NUCLEOTIDE SEQUENCE [LARGE SCALE GENOMIC DNA]</scope>
    <source>
        <strain evidence="3">DSM 16537</strain>
    </source>
</reference>
<dbReference type="PANTHER" id="PTHR12110:SF53">
    <property type="entry name" value="BLR5974 PROTEIN"/>
    <property type="match status" value="1"/>
</dbReference>
<accession>A0A1W2H0Y0</accession>
<sequence>MFMTQVTPRRTFIRQSLGIGLGVLFLPTALKAKPLIPFSFGACDWSIGQTASLNAFETAKIIGLDGIQVSLGTTKDNMHLRQSDMQEKYLRASRSTGVKIASLAIGELNEVPYKSEGHTQEWVHDSIDVAKALGCKVVLLAFFGKGDLRNDPEGKKEVIRKLKEVAPKAERQDVFLAVESWLSAEEHLDIIEKVGSSHVRVYYDVANATSMGYDIFQEMRLLGTDYICEVHAKENGQLLGKGEVDFVKVRNVLDEIGYRNWIILEGAIPNGMEMTEAYRKNLKFLHQTFNT</sequence>
<keyword evidence="3" id="KW-1185">Reference proteome</keyword>
<dbReference type="SUPFAM" id="SSF51658">
    <property type="entry name" value="Xylose isomerase-like"/>
    <property type="match status" value="1"/>
</dbReference>
<evidence type="ECO:0000313" key="2">
    <source>
        <dbReference type="EMBL" id="SMD42549.1"/>
    </source>
</evidence>
<protein>
    <submittedName>
        <fullName evidence="2">Sugar phosphate isomerase/epimerase</fullName>
    </submittedName>
</protein>
<feature type="domain" description="Xylose isomerase-like TIM barrel" evidence="1">
    <location>
        <begin position="56"/>
        <end position="286"/>
    </location>
</feature>
<dbReference type="InterPro" id="IPR050312">
    <property type="entry name" value="IolE/XylAMocC-like"/>
</dbReference>
<dbReference type="Gene3D" id="3.20.20.150">
    <property type="entry name" value="Divalent-metal-dependent TIM barrel enzymes"/>
    <property type="match status" value="1"/>
</dbReference>
<dbReference type="AlphaFoldDB" id="A0A1W2H0Y0"/>